<gene>
    <name evidence="1" type="ORF">BAL341_1044</name>
</gene>
<sequence length="44" mass="4775">MVEAKKEQAVNPSVKVIIVIDLPTLTRRKPIPGGSFQPIQGFNG</sequence>
<dbReference type="EMBL" id="CAAJGR010000077">
    <property type="protein sequence ID" value="VHO02851.1"/>
    <property type="molecule type" value="Genomic_DNA"/>
</dbReference>
<organism evidence="1">
    <name type="scientific">Rheinheimera sp. BAL341</name>
    <dbReference type="NCBI Taxonomy" id="1708203"/>
    <lineage>
        <taxon>Bacteria</taxon>
        <taxon>Pseudomonadati</taxon>
        <taxon>Pseudomonadota</taxon>
        <taxon>Gammaproteobacteria</taxon>
        <taxon>Chromatiales</taxon>
        <taxon>Chromatiaceae</taxon>
        <taxon>Rheinheimera</taxon>
    </lineage>
</organism>
<protein>
    <submittedName>
        <fullName evidence="1">Uncharacterized protein</fullName>
    </submittedName>
</protein>
<dbReference type="AlphaFoldDB" id="A0A486XM99"/>
<accession>A0A486XM99</accession>
<name>A0A486XM99_9GAMM</name>
<proteinExistence type="predicted"/>
<evidence type="ECO:0000313" key="1">
    <source>
        <dbReference type="EMBL" id="VHO02851.1"/>
    </source>
</evidence>
<reference evidence="1" key="1">
    <citation type="submission" date="2019-04" db="EMBL/GenBank/DDBJ databases">
        <authorList>
            <person name="Brambilla D."/>
        </authorList>
    </citation>
    <scope>NUCLEOTIDE SEQUENCE</scope>
    <source>
        <strain evidence="1">BAL1</strain>
    </source>
</reference>